<dbReference type="RefSeq" id="WP_002641071.1">
    <property type="nucleotide sequence ID" value="NZ_CP019448.1"/>
</dbReference>
<dbReference type="Pfam" id="PF13477">
    <property type="entry name" value="Glyco_trans_4_2"/>
    <property type="match status" value="1"/>
</dbReference>
<dbReference type="eggNOG" id="COG0438">
    <property type="taxonomic scope" value="Bacteria"/>
</dbReference>
<name>V9HMU6_9NEIS</name>
<feature type="domain" description="Glycosyltransferase subfamily 4-like N-terminal" evidence="2">
    <location>
        <begin position="22"/>
        <end position="123"/>
    </location>
</feature>
<evidence type="ECO:0000259" key="1">
    <source>
        <dbReference type="Pfam" id="PF00534"/>
    </source>
</evidence>
<dbReference type="InterPro" id="IPR001296">
    <property type="entry name" value="Glyco_trans_1"/>
</dbReference>
<dbReference type="Pfam" id="PF00534">
    <property type="entry name" value="Glycos_transf_1"/>
    <property type="match status" value="1"/>
</dbReference>
<dbReference type="HOGENOM" id="CLU_009583_8_1_4"/>
<dbReference type="Proteomes" id="UP000017813">
    <property type="component" value="Unassembled WGS sequence"/>
</dbReference>
<dbReference type="AlphaFoldDB" id="V9HMU6"/>
<dbReference type="SUPFAM" id="SSF53756">
    <property type="entry name" value="UDP-Glycosyltransferase/glycogen phosphorylase"/>
    <property type="match status" value="1"/>
</dbReference>
<comment type="caution">
    <text evidence="3">The sequence shown here is derived from an EMBL/GenBank/DDBJ whole genome shotgun (WGS) entry which is preliminary data.</text>
</comment>
<dbReference type="InterPro" id="IPR028098">
    <property type="entry name" value="Glyco_trans_4-like_N"/>
</dbReference>
<evidence type="ECO:0000313" key="3">
    <source>
        <dbReference type="EMBL" id="EFG31751.1"/>
    </source>
</evidence>
<dbReference type="GO" id="GO:0016757">
    <property type="term" value="F:glycosyltransferase activity"/>
    <property type="evidence" value="ECO:0007669"/>
    <property type="project" value="InterPro"/>
</dbReference>
<accession>V9HMU6</accession>
<gene>
    <name evidence="3" type="ORF">HMPREF9021_00148</name>
</gene>
<evidence type="ECO:0000259" key="2">
    <source>
        <dbReference type="Pfam" id="PF13477"/>
    </source>
</evidence>
<evidence type="ECO:0008006" key="5">
    <source>
        <dbReference type="Google" id="ProtNLM"/>
    </source>
</evidence>
<sequence>MNQNKKILIIGGDATTLLNFRKELIIELVRKNYTVYCCASNYTSTQMQIIKEWDAIPISHELNHKGMNLFGDFNIMLSLKKQIVDIKPNIVFSYFVKPVIFGTWAAKLAKVPKIIGMVEGLGNAFTPYQQGFTNKARIIQIAQIILYWCSVPLLNKLIVLNPDDKKDLIDRFHIPSKETIILGGIGVDLEKFTYQPISSIKIIRFIFIARLLQAKGIFEYLEAAKLVKEKYSNCEFVILGGFDENNPFALTKEQLQPFIDNGLVVHLGHVDNVAEEITKSSIFVQPSFREGVPRSTQEAMAIGRPIITTDVAGCRETVINWKNGFLIPPYNANILAEKMIFFIDNPEQISIMGKESRKIAEEKFNVHIINHRLIDILEN</sequence>
<protein>
    <recommendedName>
        <fullName evidence="5">Glycosyl transferase family 1 domain-containing protein</fullName>
    </recommendedName>
</protein>
<dbReference type="Gene3D" id="3.40.50.2000">
    <property type="entry name" value="Glycogen Phosphorylase B"/>
    <property type="match status" value="2"/>
</dbReference>
<proteinExistence type="predicted"/>
<dbReference type="CDD" id="cd03808">
    <property type="entry name" value="GT4_CapM-like"/>
    <property type="match status" value="1"/>
</dbReference>
<dbReference type="EMBL" id="ADCY02000003">
    <property type="protein sequence ID" value="EFG31751.1"/>
    <property type="molecule type" value="Genomic_DNA"/>
</dbReference>
<evidence type="ECO:0000313" key="4">
    <source>
        <dbReference type="Proteomes" id="UP000017813"/>
    </source>
</evidence>
<dbReference type="STRING" id="641147.HMPREF9021_00148"/>
<reference evidence="3 4" key="1">
    <citation type="submission" date="2010-03" db="EMBL/GenBank/DDBJ databases">
        <authorList>
            <consortium name="The Broad Institute Genome Sequencing Platform"/>
            <person name="Ward D."/>
            <person name="Earl A."/>
            <person name="Feldgarden M."/>
            <person name="Gevers D."/>
            <person name="Young S."/>
            <person name="Zeng Q."/>
            <person name="Koehrsen M."/>
            <person name="Alvarado L."/>
            <person name="Berlin A.M."/>
            <person name="Borenstein D."/>
            <person name="Chapman S.B."/>
            <person name="Chen Z."/>
            <person name="Engels R."/>
            <person name="Freedman E."/>
            <person name="Gellesch M."/>
            <person name="Goldberg J."/>
            <person name="Griggs A."/>
            <person name="Gujja S."/>
            <person name="Heilman E.R."/>
            <person name="Heiman D.I."/>
            <person name="Hepburn T.A."/>
            <person name="Howarth C."/>
            <person name="Jen D."/>
            <person name="Larson L."/>
            <person name="Mehta T."/>
            <person name="Park D."/>
            <person name="Pearson M."/>
            <person name="Richards J."/>
            <person name="Roberts A."/>
            <person name="Saif S."/>
            <person name="Shea T.D."/>
            <person name="Shenoy N."/>
            <person name="Sisk P."/>
            <person name="Stolte C."/>
            <person name="Sykes S.N."/>
            <person name="Walk T."/>
            <person name="White J."/>
            <person name="Yandava C."/>
            <person name="Izard J."/>
            <person name="Baranova O.V."/>
            <person name="Blanton J.M."/>
            <person name="Tanner A.C."/>
            <person name="Dewhirst F."/>
            <person name="Haas B."/>
            <person name="Nusbaum C."/>
            <person name="Birren B."/>
        </authorList>
    </citation>
    <scope>NUCLEOTIDE SEQUENCE [LARGE SCALE GENOMIC DNA]</scope>
    <source>
        <strain evidence="3 4">ATCC 29453</strain>
    </source>
</reference>
<dbReference type="PANTHER" id="PTHR12526">
    <property type="entry name" value="GLYCOSYLTRANSFERASE"/>
    <property type="match status" value="1"/>
</dbReference>
<dbReference type="PANTHER" id="PTHR12526:SF638">
    <property type="entry name" value="SPORE COAT PROTEIN SA"/>
    <property type="match status" value="1"/>
</dbReference>
<organism evidence="3 4">
    <name type="scientific">Simonsiella muelleri ATCC 29453</name>
    <dbReference type="NCBI Taxonomy" id="641147"/>
    <lineage>
        <taxon>Bacteria</taxon>
        <taxon>Pseudomonadati</taxon>
        <taxon>Pseudomonadota</taxon>
        <taxon>Betaproteobacteria</taxon>
        <taxon>Neisseriales</taxon>
        <taxon>Neisseriaceae</taxon>
        <taxon>Simonsiella</taxon>
    </lineage>
</organism>
<feature type="domain" description="Glycosyl transferase family 1" evidence="1">
    <location>
        <begin position="205"/>
        <end position="358"/>
    </location>
</feature>
<keyword evidence="4" id="KW-1185">Reference proteome</keyword>
<dbReference type="KEGG" id="smur:BWP33_01840"/>
<dbReference type="OrthoDB" id="9775208at2"/>
<reference evidence="3 4" key="2">
    <citation type="submission" date="2011-10" db="EMBL/GenBank/DDBJ databases">
        <title>The Genome Sequence of Simonsiella muelleri ATCC 29453.</title>
        <authorList>
            <consortium name="The Broad Institute Genome Sequencing Platform"/>
            <consortium name="The Broad Institute Genome Sequencing Center for Infectious Disease"/>
            <person name="Earl A."/>
            <person name="Ward D."/>
            <person name="Feldgarden M."/>
            <person name="Gevers D."/>
            <person name="Izard J."/>
            <person name="Baranova O.V."/>
            <person name="Blanton J.M."/>
            <person name="Tanner A.C."/>
            <person name="Dewhirst F."/>
            <person name="Young S.K."/>
            <person name="Zeng Q."/>
            <person name="Gargeya S."/>
            <person name="Fitzgerald M."/>
            <person name="Haas B."/>
            <person name="Abouelleil A."/>
            <person name="Alvarado L."/>
            <person name="Arachchi H.M."/>
            <person name="Berlin A."/>
            <person name="Brown A."/>
            <person name="Chapman S.B."/>
            <person name="Chen Z."/>
            <person name="Dunbar C."/>
            <person name="Freedman E."/>
            <person name="Gearin G."/>
            <person name="Goldberg J."/>
            <person name="Griggs A."/>
            <person name="Gujja S."/>
            <person name="Heiman D."/>
            <person name="Howarth C."/>
            <person name="Larson L."/>
            <person name="Lui A."/>
            <person name="MacDonald P.J.P."/>
            <person name="Montmayeur A."/>
            <person name="Murphy C."/>
            <person name="Neiman D."/>
            <person name="Pearson M."/>
            <person name="Priest M."/>
            <person name="Roberts A."/>
            <person name="Saif S."/>
            <person name="Shea T."/>
            <person name="Shenoy N."/>
            <person name="Sisk P."/>
            <person name="Stolte C."/>
            <person name="Sykes S."/>
            <person name="Wortman J."/>
            <person name="Nusbaum C."/>
            <person name="Birren B."/>
        </authorList>
    </citation>
    <scope>NUCLEOTIDE SEQUENCE [LARGE SCALE GENOMIC DNA]</scope>
    <source>
        <strain evidence="3 4">ATCC 29453</strain>
    </source>
</reference>